<name>A0AAW0BKL4_9AGAR</name>
<dbReference type="EMBL" id="JAYKXP010000102">
    <property type="protein sequence ID" value="KAK7026649.1"/>
    <property type="molecule type" value="Genomic_DNA"/>
</dbReference>
<accession>A0AAW0BKL4</accession>
<reference evidence="2 3" key="1">
    <citation type="submission" date="2024-01" db="EMBL/GenBank/DDBJ databases">
        <title>A draft genome for a cacao thread blight-causing isolate of Paramarasmius palmivorus.</title>
        <authorList>
            <person name="Baruah I.K."/>
            <person name="Bukari Y."/>
            <person name="Amoako-Attah I."/>
            <person name="Meinhardt L.W."/>
            <person name="Bailey B.A."/>
            <person name="Cohen S.P."/>
        </authorList>
    </citation>
    <scope>NUCLEOTIDE SEQUENCE [LARGE SCALE GENOMIC DNA]</scope>
    <source>
        <strain evidence="2 3">GH-12</strain>
    </source>
</reference>
<keyword evidence="1" id="KW-0732">Signal</keyword>
<keyword evidence="3" id="KW-1185">Reference proteome</keyword>
<evidence type="ECO:0000256" key="1">
    <source>
        <dbReference type="SAM" id="SignalP"/>
    </source>
</evidence>
<feature type="signal peptide" evidence="1">
    <location>
        <begin position="1"/>
        <end position="38"/>
    </location>
</feature>
<evidence type="ECO:0000313" key="2">
    <source>
        <dbReference type="EMBL" id="KAK7026649.1"/>
    </source>
</evidence>
<proteinExistence type="predicted"/>
<sequence length="210" mass="23543">MDDMIGQEAVMRTKLLLTRHALLCCLQVLSEWIAECVSQKYGGTSWISRLQREVRSICRSQNKSGSEPISVTISSADYLSDIPATEATFNPPRKPRSNAEDRVVKSLVFNVVTQWLGVPITTVVIGDFLTIIKNRLTTAAFLLDSVWAVAKDPTLIIPVKRGRTKNGRAVEVSTLNLDALDNELSTHPIAVSDWGRKRLEELQRLFIYIF</sequence>
<dbReference type="Proteomes" id="UP001383192">
    <property type="component" value="Unassembled WGS sequence"/>
</dbReference>
<protein>
    <submittedName>
        <fullName evidence="2">Uncharacterized protein</fullName>
    </submittedName>
</protein>
<evidence type="ECO:0000313" key="3">
    <source>
        <dbReference type="Proteomes" id="UP001383192"/>
    </source>
</evidence>
<feature type="chain" id="PRO_5043508302" evidence="1">
    <location>
        <begin position="39"/>
        <end position="210"/>
    </location>
</feature>
<organism evidence="2 3">
    <name type="scientific">Paramarasmius palmivorus</name>
    <dbReference type="NCBI Taxonomy" id="297713"/>
    <lineage>
        <taxon>Eukaryota</taxon>
        <taxon>Fungi</taxon>
        <taxon>Dikarya</taxon>
        <taxon>Basidiomycota</taxon>
        <taxon>Agaricomycotina</taxon>
        <taxon>Agaricomycetes</taxon>
        <taxon>Agaricomycetidae</taxon>
        <taxon>Agaricales</taxon>
        <taxon>Marasmiineae</taxon>
        <taxon>Marasmiaceae</taxon>
        <taxon>Paramarasmius</taxon>
    </lineage>
</organism>
<dbReference type="AlphaFoldDB" id="A0AAW0BKL4"/>
<gene>
    <name evidence="2" type="ORF">VNI00_015522</name>
</gene>
<comment type="caution">
    <text evidence="2">The sequence shown here is derived from an EMBL/GenBank/DDBJ whole genome shotgun (WGS) entry which is preliminary data.</text>
</comment>